<gene>
    <name evidence="2" type="ORF">B0H17DRAFT_1144857</name>
</gene>
<feature type="compositionally biased region" description="Basic and acidic residues" evidence="1">
    <location>
        <begin position="133"/>
        <end position="148"/>
    </location>
</feature>
<evidence type="ECO:0000313" key="3">
    <source>
        <dbReference type="Proteomes" id="UP001221757"/>
    </source>
</evidence>
<feature type="compositionally biased region" description="Basic and acidic residues" evidence="1">
    <location>
        <begin position="163"/>
        <end position="175"/>
    </location>
</feature>
<name>A0AAD7G6K2_MYCRO</name>
<accession>A0AAD7G6K2</accession>
<protein>
    <submittedName>
        <fullName evidence="2">Uncharacterized protein</fullName>
    </submittedName>
</protein>
<organism evidence="2 3">
    <name type="scientific">Mycena rosella</name>
    <name type="common">Pink bonnet</name>
    <name type="synonym">Agaricus rosellus</name>
    <dbReference type="NCBI Taxonomy" id="1033263"/>
    <lineage>
        <taxon>Eukaryota</taxon>
        <taxon>Fungi</taxon>
        <taxon>Dikarya</taxon>
        <taxon>Basidiomycota</taxon>
        <taxon>Agaricomycotina</taxon>
        <taxon>Agaricomycetes</taxon>
        <taxon>Agaricomycetidae</taxon>
        <taxon>Agaricales</taxon>
        <taxon>Marasmiineae</taxon>
        <taxon>Mycenaceae</taxon>
        <taxon>Mycena</taxon>
    </lineage>
</organism>
<dbReference type="AlphaFoldDB" id="A0AAD7G6K2"/>
<sequence length="348" mass="37761">MSTVVCREPDEEIRGGAGGGGVSIGVERRRRRRKREEGRKQMKAARMPTHIKEAELPDGALLPEPRIAAAHSTTQSRAPPTPSKKKTRDSAPLSPCPRIRGDALDAAGLDADFALGRGGEGEGAAPEEDGEEEERRELGTRLKEEGQGKRRRMHVTARSVAGLRRDRPGASARRTVEDRAPFVRLHQTLSSGGERRPTDRSLKYAQYSWDIHAPVCVSRCGRRGAHARYKAILAPPGHNRGAPVLVSRTQKTAAHMTQQSCHRAPQAYRRRAREPNIARLSGPGVGGPNSTTIQPSSKEGLIGVVLRIPTCFNYSGAPGRAHPPGRRATYNRATQPILRAVILGLGSS</sequence>
<reference evidence="2" key="1">
    <citation type="submission" date="2023-03" db="EMBL/GenBank/DDBJ databases">
        <title>Massive genome expansion in bonnet fungi (Mycena s.s.) driven by repeated elements and novel gene families across ecological guilds.</title>
        <authorList>
            <consortium name="Lawrence Berkeley National Laboratory"/>
            <person name="Harder C.B."/>
            <person name="Miyauchi S."/>
            <person name="Viragh M."/>
            <person name="Kuo A."/>
            <person name="Thoen E."/>
            <person name="Andreopoulos B."/>
            <person name="Lu D."/>
            <person name="Skrede I."/>
            <person name="Drula E."/>
            <person name="Henrissat B."/>
            <person name="Morin E."/>
            <person name="Kohler A."/>
            <person name="Barry K."/>
            <person name="LaButti K."/>
            <person name="Morin E."/>
            <person name="Salamov A."/>
            <person name="Lipzen A."/>
            <person name="Mereny Z."/>
            <person name="Hegedus B."/>
            <person name="Baldrian P."/>
            <person name="Stursova M."/>
            <person name="Weitz H."/>
            <person name="Taylor A."/>
            <person name="Grigoriev I.V."/>
            <person name="Nagy L.G."/>
            <person name="Martin F."/>
            <person name="Kauserud H."/>
        </authorList>
    </citation>
    <scope>NUCLEOTIDE SEQUENCE</scope>
    <source>
        <strain evidence="2">CBHHK067</strain>
    </source>
</reference>
<proteinExistence type="predicted"/>
<dbReference type="Proteomes" id="UP001221757">
    <property type="component" value="Unassembled WGS sequence"/>
</dbReference>
<evidence type="ECO:0000256" key="1">
    <source>
        <dbReference type="SAM" id="MobiDB-lite"/>
    </source>
</evidence>
<keyword evidence="3" id="KW-1185">Reference proteome</keyword>
<comment type="caution">
    <text evidence="2">The sequence shown here is derived from an EMBL/GenBank/DDBJ whole genome shotgun (WGS) entry which is preliminary data.</text>
</comment>
<evidence type="ECO:0000313" key="2">
    <source>
        <dbReference type="EMBL" id="KAJ7661001.1"/>
    </source>
</evidence>
<feature type="compositionally biased region" description="Low complexity" evidence="1">
    <location>
        <begin position="104"/>
        <end position="115"/>
    </location>
</feature>
<feature type="region of interest" description="Disordered" evidence="1">
    <location>
        <begin position="1"/>
        <end position="175"/>
    </location>
</feature>
<dbReference type="EMBL" id="JARKIE010000255">
    <property type="protein sequence ID" value="KAJ7661001.1"/>
    <property type="molecule type" value="Genomic_DNA"/>
</dbReference>